<organism evidence="2">
    <name type="scientific">Ignisphaera aggregans</name>
    <dbReference type="NCBI Taxonomy" id="334771"/>
    <lineage>
        <taxon>Archaea</taxon>
        <taxon>Thermoproteota</taxon>
        <taxon>Thermoprotei</taxon>
        <taxon>Desulfurococcales</taxon>
        <taxon>Desulfurococcaceae</taxon>
        <taxon>Ignisphaera</taxon>
    </lineage>
</organism>
<dbReference type="InterPro" id="IPR023210">
    <property type="entry name" value="NADP_OxRdtase_dom"/>
</dbReference>
<reference evidence="2" key="1">
    <citation type="journal article" date="2020" name="mSystems">
        <title>Genome- and Community-Level Interaction Insights into Carbon Utilization and Element Cycling Functions of Hydrothermarchaeota in Hydrothermal Sediment.</title>
        <authorList>
            <person name="Zhou Z."/>
            <person name="Liu Y."/>
            <person name="Xu W."/>
            <person name="Pan J."/>
            <person name="Luo Z.H."/>
            <person name="Li M."/>
        </authorList>
    </citation>
    <scope>NUCLEOTIDE SEQUENCE [LARGE SCALE GENOMIC DNA]</scope>
    <source>
        <strain evidence="2">SpSt-732</strain>
    </source>
</reference>
<dbReference type="Pfam" id="PF00248">
    <property type="entry name" value="Aldo_ket_red"/>
    <property type="match status" value="1"/>
</dbReference>
<accession>A0A7C4FCW7</accession>
<proteinExistence type="predicted"/>
<dbReference type="InterPro" id="IPR036812">
    <property type="entry name" value="NAD(P)_OxRdtase_dom_sf"/>
</dbReference>
<evidence type="ECO:0000313" key="2">
    <source>
        <dbReference type="EMBL" id="HGI88038.1"/>
    </source>
</evidence>
<comment type="caution">
    <text evidence="2">The sequence shown here is derived from an EMBL/GenBank/DDBJ whole genome shotgun (WGS) entry which is preliminary data.</text>
</comment>
<dbReference type="InterPro" id="IPR020471">
    <property type="entry name" value="AKR"/>
</dbReference>
<dbReference type="GO" id="GO:0016491">
    <property type="term" value="F:oxidoreductase activity"/>
    <property type="evidence" value="ECO:0007669"/>
    <property type="project" value="InterPro"/>
</dbReference>
<dbReference type="Gene3D" id="3.20.20.100">
    <property type="entry name" value="NADP-dependent oxidoreductase domain"/>
    <property type="match status" value="1"/>
</dbReference>
<sequence length="263" mass="29385">MGTWGIGGGYWTPDYTRDAEWIEVLKTGISLGMTLIDTAEMYGGGHSEELVGVVVRGFSRDDVFIVTKVWPTNASYDSVLKSAHASARRLGTYIDLYLLHWPSDAVPICETVKAFERLVDEGVIRFYGLSNFGVRGVEEARSCSKKYDVVAVENHYSLLHRDDEDSVIPYAQREGLMYIAYTPLERGELARSKFLAEVGSRYGKTAAQVALNWLICIDNVVPIPKASSAEHVKENAGAMGWKLTKEDWLEISKKFSKKGLFRS</sequence>
<protein>
    <submittedName>
        <fullName evidence="2">Aldo/keto reductase</fullName>
    </submittedName>
</protein>
<dbReference type="CDD" id="cd19072">
    <property type="entry name" value="AKR_AKR3F1-like"/>
    <property type="match status" value="1"/>
</dbReference>
<gene>
    <name evidence="2" type="ORF">ENV14_06605</name>
</gene>
<dbReference type="PANTHER" id="PTHR43638">
    <property type="entry name" value="OXIDOREDUCTASE, ALDO/KETO REDUCTASE FAMILY PROTEIN"/>
    <property type="match status" value="1"/>
</dbReference>
<feature type="domain" description="NADP-dependent oxidoreductase" evidence="1">
    <location>
        <begin position="1"/>
        <end position="253"/>
    </location>
</feature>
<dbReference type="PANTHER" id="PTHR43638:SF3">
    <property type="entry name" value="ALDEHYDE REDUCTASE"/>
    <property type="match status" value="1"/>
</dbReference>
<dbReference type="PRINTS" id="PR00069">
    <property type="entry name" value="ALDKETRDTASE"/>
</dbReference>
<name>A0A7C4FCW7_9CREN</name>
<evidence type="ECO:0000259" key="1">
    <source>
        <dbReference type="Pfam" id="PF00248"/>
    </source>
</evidence>
<dbReference type="EMBL" id="DTFF01000054">
    <property type="protein sequence ID" value="HGI88038.1"/>
    <property type="molecule type" value="Genomic_DNA"/>
</dbReference>
<dbReference type="AlphaFoldDB" id="A0A7C4FCW7"/>
<dbReference type="SUPFAM" id="SSF51430">
    <property type="entry name" value="NAD(P)-linked oxidoreductase"/>
    <property type="match status" value="1"/>
</dbReference>